<dbReference type="SUPFAM" id="SSF56672">
    <property type="entry name" value="DNA/RNA polymerases"/>
    <property type="match status" value="1"/>
</dbReference>
<evidence type="ECO:0000313" key="3">
    <source>
        <dbReference type="Proteomes" id="UP001152759"/>
    </source>
</evidence>
<sequence>MSSVAPGRHYSTTISIPTRYSLVGSFESPKIRHVWGTAFENILLEGITAAPLISRYAELSEPMVIGVNMCKGLPNIIHKVLDGTGSPQYGVGLDIKSFDSSLQPWLMNAALDILEDNIDFTGYYGWLSFQFSQKFFLRLLASTVAHECRV</sequence>
<dbReference type="Proteomes" id="UP001152759">
    <property type="component" value="Chromosome 4"/>
</dbReference>
<dbReference type="InterPro" id="IPR043502">
    <property type="entry name" value="DNA/RNA_pol_sf"/>
</dbReference>
<accession>A0A9P0AEY7</accession>
<keyword evidence="3" id="KW-1185">Reference proteome</keyword>
<dbReference type="EMBL" id="OU963865">
    <property type="protein sequence ID" value="CAH0389280.1"/>
    <property type="molecule type" value="Genomic_DNA"/>
</dbReference>
<dbReference type="GO" id="GO:0003968">
    <property type="term" value="F:RNA-directed RNA polymerase activity"/>
    <property type="evidence" value="ECO:0007669"/>
    <property type="project" value="InterPro"/>
</dbReference>
<name>A0A9P0AEY7_BEMTA</name>
<dbReference type="AlphaFoldDB" id="A0A9P0AEY7"/>
<dbReference type="Pfam" id="PF00680">
    <property type="entry name" value="RdRP_1"/>
    <property type="match status" value="1"/>
</dbReference>
<dbReference type="GO" id="GO:0006351">
    <property type="term" value="P:DNA-templated transcription"/>
    <property type="evidence" value="ECO:0007669"/>
    <property type="project" value="InterPro"/>
</dbReference>
<organism evidence="2 3">
    <name type="scientific">Bemisia tabaci</name>
    <name type="common">Sweetpotato whitefly</name>
    <name type="synonym">Aleurodes tabaci</name>
    <dbReference type="NCBI Taxonomy" id="7038"/>
    <lineage>
        <taxon>Eukaryota</taxon>
        <taxon>Metazoa</taxon>
        <taxon>Ecdysozoa</taxon>
        <taxon>Arthropoda</taxon>
        <taxon>Hexapoda</taxon>
        <taxon>Insecta</taxon>
        <taxon>Pterygota</taxon>
        <taxon>Neoptera</taxon>
        <taxon>Paraneoptera</taxon>
        <taxon>Hemiptera</taxon>
        <taxon>Sternorrhyncha</taxon>
        <taxon>Aleyrodoidea</taxon>
        <taxon>Aleyrodidae</taxon>
        <taxon>Aleyrodinae</taxon>
        <taxon>Bemisia</taxon>
    </lineage>
</organism>
<proteinExistence type="predicted"/>
<evidence type="ECO:0000313" key="2">
    <source>
        <dbReference type="EMBL" id="CAH0389280.1"/>
    </source>
</evidence>
<dbReference type="GO" id="GO:0003723">
    <property type="term" value="F:RNA binding"/>
    <property type="evidence" value="ECO:0007669"/>
    <property type="project" value="InterPro"/>
</dbReference>
<feature type="domain" description="RNA-directed RNA polymerase C-terminal" evidence="1">
    <location>
        <begin position="27"/>
        <end position="120"/>
    </location>
</feature>
<protein>
    <recommendedName>
        <fullName evidence="1">RNA-directed RNA polymerase C-terminal domain-containing protein</fullName>
    </recommendedName>
</protein>
<evidence type="ECO:0000259" key="1">
    <source>
        <dbReference type="Pfam" id="PF00680"/>
    </source>
</evidence>
<gene>
    <name evidence="2" type="ORF">BEMITA_LOCUS8127</name>
</gene>
<reference evidence="2" key="1">
    <citation type="submission" date="2021-12" db="EMBL/GenBank/DDBJ databases">
        <authorList>
            <person name="King R."/>
        </authorList>
    </citation>
    <scope>NUCLEOTIDE SEQUENCE</scope>
</reference>
<dbReference type="InterPro" id="IPR001205">
    <property type="entry name" value="RNA-dir_pol_C"/>
</dbReference>
<dbReference type="GO" id="GO:0071897">
    <property type="term" value="P:DNA biosynthetic process"/>
    <property type="evidence" value="ECO:0007669"/>
    <property type="project" value="UniProtKB-ARBA"/>
</dbReference>